<dbReference type="Pfam" id="PF08240">
    <property type="entry name" value="ADH_N"/>
    <property type="match status" value="1"/>
</dbReference>
<dbReference type="InterPro" id="IPR013149">
    <property type="entry name" value="ADH-like_C"/>
</dbReference>
<evidence type="ECO:0000313" key="6">
    <source>
        <dbReference type="Proteomes" id="UP000240259"/>
    </source>
</evidence>
<evidence type="ECO:0000256" key="2">
    <source>
        <dbReference type="ARBA" id="ARBA00022833"/>
    </source>
</evidence>
<dbReference type="AlphaFoldDB" id="A0A2T4J0E1"/>
<sequence length="338" mass="34874">MRAAIFDAPFSIRMADAPKPEPQPGEVLVRVKAAGLCAGDLYIYTGKNPYVSYPRIGCHEISGVVEAYGPGSSGPPIGTRVVVDPFIGCGRCYPCRVGKRNCCANLAIVGVHREGGFADFVTAPAGNLNVVPDGLTDFEAAFAEPVAIGVQGCRRGMVSAQDTILVLGAGPIGLAIVEVARAHGAKVYATDLSAERLTTAADLGAIPVAGGAGLVERAMELTNGEGMPVVMEATGAAPAMEQTIDLVAAGGRIVILGLVKKGQGITFPGLDFTRKEVTILGSRASVDCFPEALELLASGKIHYPKIASSFALGEAPGVFQKLAANPMALHKAVFVSED</sequence>
<dbReference type="InterPro" id="IPR020843">
    <property type="entry name" value="ER"/>
</dbReference>
<evidence type="ECO:0000256" key="1">
    <source>
        <dbReference type="ARBA" id="ARBA00022723"/>
    </source>
</evidence>
<dbReference type="InterPro" id="IPR050129">
    <property type="entry name" value="Zn_alcohol_dh"/>
</dbReference>
<keyword evidence="3" id="KW-0560">Oxidoreductase</keyword>
<keyword evidence="6" id="KW-1185">Reference proteome</keyword>
<organism evidence="5 6">
    <name type="scientific">Mesorhizobium helmanticense</name>
    <dbReference type="NCBI Taxonomy" id="1776423"/>
    <lineage>
        <taxon>Bacteria</taxon>
        <taxon>Pseudomonadati</taxon>
        <taxon>Pseudomonadota</taxon>
        <taxon>Alphaproteobacteria</taxon>
        <taxon>Hyphomicrobiales</taxon>
        <taxon>Phyllobacteriaceae</taxon>
        <taxon>Mesorhizobium</taxon>
    </lineage>
</organism>
<evidence type="ECO:0000259" key="4">
    <source>
        <dbReference type="SMART" id="SM00829"/>
    </source>
</evidence>
<dbReference type="GO" id="GO:0046872">
    <property type="term" value="F:metal ion binding"/>
    <property type="evidence" value="ECO:0007669"/>
    <property type="project" value="UniProtKB-KW"/>
</dbReference>
<dbReference type="EMBL" id="PZJX01000011">
    <property type="protein sequence ID" value="PTE11371.1"/>
    <property type="molecule type" value="Genomic_DNA"/>
</dbReference>
<dbReference type="Pfam" id="PF00107">
    <property type="entry name" value="ADH_zinc_N"/>
    <property type="match status" value="1"/>
</dbReference>
<feature type="domain" description="Enoyl reductase (ER)" evidence="4">
    <location>
        <begin position="7"/>
        <end position="334"/>
    </location>
</feature>
<dbReference type="PANTHER" id="PTHR43401">
    <property type="entry name" value="L-THREONINE 3-DEHYDROGENASE"/>
    <property type="match status" value="1"/>
</dbReference>
<keyword evidence="1" id="KW-0479">Metal-binding</keyword>
<evidence type="ECO:0000256" key="3">
    <source>
        <dbReference type="ARBA" id="ARBA00023002"/>
    </source>
</evidence>
<dbReference type="Proteomes" id="UP000240259">
    <property type="component" value="Unassembled WGS sequence"/>
</dbReference>
<reference evidence="5 6" key="1">
    <citation type="submission" date="2018-03" db="EMBL/GenBank/DDBJ databases">
        <title>Genome sequence of the symbiotic type strain Mesorhizobium helmanticense CSLC115NT isolated from Lotus corniculatus nodules.</title>
        <authorList>
            <person name="Sannazzaro A.I."/>
            <person name="Torres Tejerizo G.A."/>
            <person name="Dip D."/>
            <person name="Caballero M."/>
            <person name="Pistorio M."/>
            <person name="Estrella M.J."/>
        </authorList>
    </citation>
    <scope>NUCLEOTIDE SEQUENCE [LARGE SCALE GENOMIC DNA]</scope>
    <source>
        <strain evidence="5 6">CSLC115N</strain>
    </source>
</reference>
<dbReference type="OrthoDB" id="9809185at2"/>
<comment type="caution">
    <text evidence="5">The sequence shown here is derived from an EMBL/GenBank/DDBJ whole genome shotgun (WGS) entry which is preliminary data.</text>
</comment>
<dbReference type="InterPro" id="IPR013154">
    <property type="entry name" value="ADH-like_N"/>
</dbReference>
<gene>
    <name evidence="5" type="ORF">C9427_06225</name>
</gene>
<dbReference type="CDD" id="cd08261">
    <property type="entry name" value="Zn_ADH7"/>
    <property type="match status" value="1"/>
</dbReference>
<dbReference type="Gene3D" id="3.90.180.10">
    <property type="entry name" value="Medium-chain alcohol dehydrogenases, catalytic domain"/>
    <property type="match status" value="1"/>
</dbReference>
<accession>A0A2T4J0E1</accession>
<dbReference type="SUPFAM" id="SSF50129">
    <property type="entry name" value="GroES-like"/>
    <property type="match status" value="1"/>
</dbReference>
<dbReference type="RefSeq" id="WP_107648264.1">
    <property type="nucleotide sequence ID" value="NZ_PZJX01000011.1"/>
</dbReference>
<dbReference type="SMART" id="SM00829">
    <property type="entry name" value="PKS_ER"/>
    <property type="match status" value="1"/>
</dbReference>
<dbReference type="InterPro" id="IPR011032">
    <property type="entry name" value="GroES-like_sf"/>
</dbReference>
<dbReference type="SUPFAM" id="SSF51735">
    <property type="entry name" value="NAD(P)-binding Rossmann-fold domains"/>
    <property type="match status" value="1"/>
</dbReference>
<evidence type="ECO:0000313" key="5">
    <source>
        <dbReference type="EMBL" id="PTE11371.1"/>
    </source>
</evidence>
<dbReference type="PANTHER" id="PTHR43401:SF2">
    <property type="entry name" value="L-THREONINE 3-DEHYDROGENASE"/>
    <property type="match status" value="1"/>
</dbReference>
<dbReference type="GO" id="GO:0016491">
    <property type="term" value="F:oxidoreductase activity"/>
    <property type="evidence" value="ECO:0007669"/>
    <property type="project" value="UniProtKB-KW"/>
</dbReference>
<name>A0A2T4J0E1_9HYPH</name>
<proteinExistence type="predicted"/>
<dbReference type="Gene3D" id="3.40.50.720">
    <property type="entry name" value="NAD(P)-binding Rossmann-like Domain"/>
    <property type="match status" value="1"/>
</dbReference>
<dbReference type="InterPro" id="IPR036291">
    <property type="entry name" value="NAD(P)-bd_dom_sf"/>
</dbReference>
<protein>
    <submittedName>
        <fullName evidence="5">Zn-dependent alcohol dehydrogenase</fullName>
    </submittedName>
</protein>
<keyword evidence="2" id="KW-0862">Zinc</keyword>